<accession>A0A2K8N221</accession>
<feature type="domain" description="DDH" evidence="1">
    <location>
        <begin position="49"/>
        <end position="178"/>
    </location>
</feature>
<sequence>MVIRRKSSRIPSVRRRWRINIPRLSLWAGAVVQVEVFLNTIRLLRGSEILFLCHDQADSDALGASFALAQWLGGTVGVPREPAIHTRRLIEATGMKVVKNPNPEAFESVVVVDAADASQLEPTVPEKFYLIDHHPDNRLVDRAIDALYDPVSSTCQLVFRLLKAAGALPGREASLALAAGILTDTIHFHKGDAESFRTFGELLQTGGVSYEDVKRLYLDDQRRDREVILRAALGSRWVKLGDYNILLSEIRTNIPTFVARALLDLGADMSVVAYEGPEGTEVRMYVREEMASACTLDAVEIMEAVPGVGAGQVWGFRQFAAFRHREAIPSILDHVIETLKSRLVAPRKGVGSGFMLPRG</sequence>
<dbReference type="Gene3D" id="3.90.1640.10">
    <property type="entry name" value="inorganic pyrophosphatase (n-terminal core)"/>
    <property type="match status" value="1"/>
</dbReference>
<evidence type="ECO:0000259" key="1">
    <source>
        <dbReference type="Pfam" id="PF01368"/>
    </source>
</evidence>
<keyword evidence="3" id="KW-1185">Reference proteome</keyword>
<evidence type="ECO:0000313" key="2">
    <source>
        <dbReference type="EMBL" id="ATY83613.1"/>
    </source>
</evidence>
<evidence type="ECO:0000313" key="3">
    <source>
        <dbReference type="Proteomes" id="UP000231932"/>
    </source>
</evidence>
<dbReference type="InterPro" id="IPR038763">
    <property type="entry name" value="DHH_sf"/>
</dbReference>
<dbReference type="KEGG" id="kyr:CVV65_00305"/>
<reference evidence="3" key="1">
    <citation type="submission" date="2017-11" db="EMBL/GenBank/DDBJ databases">
        <title>Complete Genome Sequence of Kyrpidia sp. Strain EA-1, a thermophilic, hydrogen-oxidizing Bacterium, isolated from the Azores.</title>
        <authorList>
            <person name="Reiner J.E."/>
            <person name="Lapp C.J."/>
            <person name="Bunk B."/>
            <person name="Gescher J."/>
        </authorList>
    </citation>
    <scope>NUCLEOTIDE SEQUENCE [LARGE SCALE GENOMIC DNA]</scope>
    <source>
        <strain evidence="3">EA-1</strain>
    </source>
</reference>
<dbReference type="AlphaFoldDB" id="A0A2K8N221"/>
<dbReference type="InterPro" id="IPR051319">
    <property type="entry name" value="Oligoribo/pAp-PDE_c-di-AMP_PDE"/>
</dbReference>
<gene>
    <name evidence="2" type="ORF">CVV65_00305</name>
</gene>
<dbReference type="SUPFAM" id="SSF64182">
    <property type="entry name" value="DHH phosphoesterases"/>
    <property type="match status" value="1"/>
</dbReference>
<protein>
    <recommendedName>
        <fullName evidence="1">DDH domain-containing protein</fullName>
    </recommendedName>
</protein>
<organism evidence="2 3">
    <name type="scientific">Kyrpidia spormannii</name>
    <dbReference type="NCBI Taxonomy" id="2055160"/>
    <lineage>
        <taxon>Bacteria</taxon>
        <taxon>Bacillati</taxon>
        <taxon>Bacillota</taxon>
        <taxon>Bacilli</taxon>
        <taxon>Bacillales</taxon>
        <taxon>Alicyclobacillaceae</taxon>
        <taxon>Kyrpidia</taxon>
    </lineage>
</organism>
<proteinExistence type="predicted"/>
<dbReference type="PANTHER" id="PTHR47618">
    <property type="entry name" value="BIFUNCTIONAL OLIGORIBONUCLEASE AND PAP PHOSPHATASE NRNA"/>
    <property type="match status" value="1"/>
</dbReference>
<dbReference type="InterPro" id="IPR001667">
    <property type="entry name" value="DDH_dom"/>
</dbReference>
<dbReference type="Proteomes" id="UP000231932">
    <property type="component" value="Chromosome"/>
</dbReference>
<dbReference type="Pfam" id="PF01368">
    <property type="entry name" value="DHH"/>
    <property type="match status" value="1"/>
</dbReference>
<name>A0A2K8N221_9BACL</name>
<dbReference type="EMBL" id="CP024955">
    <property type="protein sequence ID" value="ATY83613.1"/>
    <property type="molecule type" value="Genomic_DNA"/>
</dbReference>
<dbReference type="PANTHER" id="PTHR47618:SF1">
    <property type="entry name" value="BIFUNCTIONAL OLIGORIBONUCLEASE AND PAP PHOSPHATASE NRNA"/>
    <property type="match status" value="1"/>
</dbReference>